<protein>
    <submittedName>
        <fullName evidence="2">GNAT family N-acetyltransferase</fullName>
        <ecNumber evidence="2">2.3.-.-</ecNumber>
    </submittedName>
</protein>
<keyword evidence="2" id="KW-0012">Acyltransferase</keyword>
<dbReference type="SUPFAM" id="SSF55729">
    <property type="entry name" value="Acyl-CoA N-acyltransferases (Nat)"/>
    <property type="match status" value="1"/>
</dbReference>
<name>A0ABW5LG30_9FLAO</name>
<dbReference type="InterPro" id="IPR000182">
    <property type="entry name" value="GNAT_dom"/>
</dbReference>
<dbReference type="Proteomes" id="UP001597319">
    <property type="component" value="Unassembled WGS sequence"/>
</dbReference>
<accession>A0ABW5LG30</accession>
<evidence type="ECO:0000313" key="2">
    <source>
        <dbReference type="EMBL" id="MFD2563312.1"/>
    </source>
</evidence>
<dbReference type="Gene3D" id="3.40.630.30">
    <property type="match status" value="1"/>
</dbReference>
<dbReference type="EMBL" id="JBHULE010000019">
    <property type="protein sequence ID" value="MFD2563312.1"/>
    <property type="molecule type" value="Genomic_DNA"/>
</dbReference>
<dbReference type="Pfam" id="PF00583">
    <property type="entry name" value="Acetyltransf_1"/>
    <property type="match status" value="1"/>
</dbReference>
<organism evidence="2 3">
    <name type="scientific">Aquimarina rubra</name>
    <dbReference type="NCBI Taxonomy" id="1920033"/>
    <lineage>
        <taxon>Bacteria</taxon>
        <taxon>Pseudomonadati</taxon>
        <taxon>Bacteroidota</taxon>
        <taxon>Flavobacteriia</taxon>
        <taxon>Flavobacteriales</taxon>
        <taxon>Flavobacteriaceae</taxon>
        <taxon>Aquimarina</taxon>
    </lineage>
</organism>
<comment type="caution">
    <text evidence="2">The sequence shown here is derived from an EMBL/GenBank/DDBJ whole genome shotgun (WGS) entry which is preliminary data.</text>
</comment>
<dbReference type="GO" id="GO:0016746">
    <property type="term" value="F:acyltransferase activity"/>
    <property type="evidence" value="ECO:0007669"/>
    <property type="project" value="UniProtKB-KW"/>
</dbReference>
<gene>
    <name evidence="2" type="ORF">ACFSR1_11595</name>
</gene>
<evidence type="ECO:0000313" key="3">
    <source>
        <dbReference type="Proteomes" id="UP001597319"/>
    </source>
</evidence>
<dbReference type="InterPro" id="IPR016181">
    <property type="entry name" value="Acyl_CoA_acyltransferase"/>
</dbReference>
<keyword evidence="3" id="KW-1185">Reference proteome</keyword>
<keyword evidence="2" id="KW-0808">Transferase</keyword>
<dbReference type="RefSeq" id="WP_378292620.1">
    <property type="nucleotide sequence ID" value="NZ_JBHULE010000019.1"/>
</dbReference>
<dbReference type="EC" id="2.3.-.-" evidence="2"/>
<dbReference type="PROSITE" id="PS51186">
    <property type="entry name" value="GNAT"/>
    <property type="match status" value="1"/>
</dbReference>
<evidence type="ECO:0000259" key="1">
    <source>
        <dbReference type="PROSITE" id="PS51186"/>
    </source>
</evidence>
<reference evidence="3" key="1">
    <citation type="journal article" date="2019" name="Int. J. Syst. Evol. Microbiol.">
        <title>The Global Catalogue of Microorganisms (GCM) 10K type strain sequencing project: providing services to taxonomists for standard genome sequencing and annotation.</title>
        <authorList>
            <consortium name="The Broad Institute Genomics Platform"/>
            <consortium name="The Broad Institute Genome Sequencing Center for Infectious Disease"/>
            <person name="Wu L."/>
            <person name="Ma J."/>
        </authorList>
    </citation>
    <scope>NUCLEOTIDE SEQUENCE [LARGE SCALE GENOMIC DNA]</scope>
    <source>
        <strain evidence="3">KCTC 52274</strain>
    </source>
</reference>
<sequence length="182" mass="21061">MILKHLKYTIATSDNELEQIIQLQQKNLAASISQSEKEKEGFVTVEHDFDILKKMNDQQPHVIAKDGDLVVGYTLCMTADFGNDIPVLRPMFTKIEHSLDQTKTYIVMGQVCIDKEYRGQGIFRGLYQKMKLELQEKYDLLITEVAANNLRSLKAHKAIGFKNLLVYKSDEIDWHLISWNWV</sequence>
<feature type="domain" description="N-acetyltransferase" evidence="1">
    <location>
        <begin position="6"/>
        <end position="182"/>
    </location>
</feature>
<proteinExistence type="predicted"/>